<evidence type="ECO:0000313" key="3">
    <source>
        <dbReference type="Proteomes" id="UP000277294"/>
    </source>
</evidence>
<dbReference type="OrthoDB" id="72299at2"/>
<keyword evidence="3" id="KW-1185">Reference proteome</keyword>
<protein>
    <recommendedName>
        <fullName evidence="1">DUF4062 domain-containing protein</fullName>
    </recommendedName>
</protein>
<proteinExistence type="predicted"/>
<dbReference type="Pfam" id="PF13271">
    <property type="entry name" value="DUF4062"/>
    <property type="match status" value="1"/>
</dbReference>
<organism evidence="2 3">
    <name type="scientific">Pigmentiphaga humi</name>
    <dbReference type="NCBI Taxonomy" id="2478468"/>
    <lineage>
        <taxon>Bacteria</taxon>
        <taxon>Pseudomonadati</taxon>
        <taxon>Pseudomonadota</taxon>
        <taxon>Betaproteobacteria</taxon>
        <taxon>Burkholderiales</taxon>
        <taxon>Alcaligenaceae</taxon>
        <taxon>Pigmentiphaga</taxon>
    </lineage>
</organism>
<name>A0A3P4B347_9BURK</name>
<dbReference type="Proteomes" id="UP000277294">
    <property type="component" value="Unassembled WGS sequence"/>
</dbReference>
<sequence length="355" mass="39744">MDKRYQVFISSTYADLQEERQEVIQALLELDCIPAGMELFPAASEDQWTLIKKVIDDCDYYMVIVAGRYGSMGPDGFSYTEMEYRYALDTGKPIIGFVHRNPGDLAASRCEPSDEGKAKLSTFRDFVQKKMCRFWESPVDLGSQVSRSLVKLIKSSPGIGWVRGNLVPDESTMEEILSLRRRIEELQQDLLAASIHGPEGTRGFAQGADVFEINYSFVASPSAYAHDGKGYRAIVEAEWDEIFSAVSPLMIDEATENEMAKSLNRLISDLASSDLQSNKGFKDLGLMNFRIDGDDFQTIKIQLRALGLITKSTKSRSVKDTATYWTLTPYGDTVMTRLRAIQRPNTPREGTGMVA</sequence>
<dbReference type="AlphaFoldDB" id="A0A3P4B347"/>
<accession>A0A3P4B347</accession>
<evidence type="ECO:0000259" key="1">
    <source>
        <dbReference type="Pfam" id="PF13271"/>
    </source>
</evidence>
<dbReference type="EMBL" id="UWPJ01000015">
    <property type="protein sequence ID" value="VCU69575.1"/>
    <property type="molecule type" value="Genomic_DNA"/>
</dbReference>
<dbReference type="InterPro" id="IPR025139">
    <property type="entry name" value="DUF4062"/>
</dbReference>
<feature type="domain" description="DUF4062" evidence="1">
    <location>
        <begin position="6"/>
        <end position="87"/>
    </location>
</feature>
<gene>
    <name evidence="2" type="ORF">PIGHUM_01638</name>
</gene>
<evidence type="ECO:0000313" key="2">
    <source>
        <dbReference type="EMBL" id="VCU69575.1"/>
    </source>
</evidence>
<dbReference type="RefSeq" id="WP_124079078.1">
    <property type="nucleotide sequence ID" value="NZ_UWPJ01000015.1"/>
</dbReference>
<reference evidence="2 3" key="1">
    <citation type="submission" date="2018-10" db="EMBL/GenBank/DDBJ databases">
        <authorList>
            <person name="Criscuolo A."/>
        </authorList>
    </citation>
    <scope>NUCLEOTIDE SEQUENCE [LARGE SCALE GENOMIC DNA]</scope>
    <source>
        <strain evidence="2">DnA1</strain>
    </source>
</reference>